<feature type="chain" id="PRO_5018114061" evidence="11">
    <location>
        <begin position="24"/>
        <end position="994"/>
    </location>
</feature>
<evidence type="ECO:0000256" key="8">
    <source>
        <dbReference type="PIRSR" id="PIRSR615500-1"/>
    </source>
</evidence>
<dbReference type="CDD" id="cd04852">
    <property type="entry name" value="Peptidases_S8_3"/>
    <property type="match status" value="1"/>
</dbReference>
<reference evidence="16 17" key="1">
    <citation type="submission" date="2018-11" db="EMBL/GenBank/DDBJ databases">
        <title>Genomic Encyclopedia of Type Strains, Phase IV (KMG-IV): sequencing the most valuable type-strain genomes for metagenomic binning, comparative biology and taxonomic classification.</title>
        <authorList>
            <person name="Goeker M."/>
        </authorList>
    </citation>
    <scope>NUCLEOTIDE SEQUENCE [LARGE SCALE GENOMIC DNA]</scope>
    <source>
        <strain evidence="16 17">DSM 100316</strain>
    </source>
</reference>
<evidence type="ECO:0000256" key="9">
    <source>
        <dbReference type="PROSITE-ProRule" id="PRU01240"/>
    </source>
</evidence>
<keyword evidence="6 9" id="KW-0720">Serine protease</keyword>
<dbReference type="OrthoDB" id="614750at2"/>
<name>A0A3N2DK19_9GAMM</name>
<keyword evidence="17" id="KW-1185">Reference proteome</keyword>
<dbReference type="InterPro" id="IPR041469">
    <property type="entry name" value="Subtilisin-like_FN3"/>
</dbReference>
<dbReference type="Gene3D" id="2.60.40.2310">
    <property type="match status" value="1"/>
</dbReference>
<evidence type="ECO:0000313" key="17">
    <source>
        <dbReference type="Proteomes" id="UP000275394"/>
    </source>
</evidence>
<organism evidence="16 17">
    <name type="scientific">Sinobacterium caligoides</name>
    <dbReference type="NCBI Taxonomy" id="933926"/>
    <lineage>
        <taxon>Bacteria</taxon>
        <taxon>Pseudomonadati</taxon>
        <taxon>Pseudomonadota</taxon>
        <taxon>Gammaproteobacteria</taxon>
        <taxon>Cellvibrionales</taxon>
        <taxon>Spongiibacteraceae</taxon>
        <taxon>Sinobacterium</taxon>
    </lineage>
</organism>
<dbReference type="PROSITE" id="PS00138">
    <property type="entry name" value="SUBTILASE_SER"/>
    <property type="match status" value="1"/>
</dbReference>
<dbReference type="InterPro" id="IPR037045">
    <property type="entry name" value="S8pro/Inhibitor_I9_sf"/>
</dbReference>
<evidence type="ECO:0000259" key="14">
    <source>
        <dbReference type="Pfam" id="PF05922"/>
    </source>
</evidence>
<evidence type="ECO:0000256" key="11">
    <source>
        <dbReference type="SAM" id="SignalP"/>
    </source>
</evidence>
<dbReference type="Pfam" id="PF00082">
    <property type="entry name" value="Peptidase_S8"/>
    <property type="match status" value="1"/>
</dbReference>
<feature type="domain" description="Peptidase S8/S53" evidence="12">
    <location>
        <begin position="164"/>
        <end position="604"/>
    </location>
</feature>
<comment type="similarity">
    <text evidence="2 9 10">Belongs to the peptidase S8 family.</text>
</comment>
<evidence type="ECO:0000313" key="16">
    <source>
        <dbReference type="EMBL" id="ROS00154.1"/>
    </source>
</evidence>
<evidence type="ECO:0000256" key="2">
    <source>
        <dbReference type="ARBA" id="ARBA00011073"/>
    </source>
</evidence>
<dbReference type="PROSITE" id="PS00136">
    <property type="entry name" value="SUBTILASE_ASP"/>
    <property type="match status" value="1"/>
</dbReference>
<proteinExistence type="inferred from homology"/>
<evidence type="ECO:0000256" key="3">
    <source>
        <dbReference type="ARBA" id="ARBA00022670"/>
    </source>
</evidence>
<dbReference type="InterPro" id="IPR023828">
    <property type="entry name" value="Peptidase_S8_Ser-AS"/>
</dbReference>
<dbReference type="Pfam" id="PF05922">
    <property type="entry name" value="Inhibitor_I9"/>
    <property type="match status" value="1"/>
</dbReference>
<keyword evidence="3 9" id="KW-0645">Protease</keyword>
<dbReference type="PROSITE" id="PS51892">
    <property type="entry name" value="SUBTILASE"/>
    <property type="match status" value="1"/>
</dbReference>
<protein>
    <submittedName>
        <fullName evidence="16">Subtilisin family serine protease</fullName>
    </submittedName>
</protein>
<evidence type="ECO:0000256" key="5">
    <source>
        <dbReference type="ARBA" id="ARBA00022801"/>
    </source>
</evidence>
<evidence type="ECO:0000256" key="1">
    <source>
        <dbReference type="ARBA" id="ARBA00004613"/>
    </source>
</evidence>
<accession>A0A3N2DK19</accession>
<evidence type="ECO:0000259" key="12">
    <source>
        <dbReference type="Pfam" id="PF00082"/>
    </source>
</evidence>
<evidence type="ECO:0000259" key="13">
    <source>
        <dbReference type="Pfam" id="PF02225"/>
    </source>
</evidence>
<dbReference type="CDD" id="cd02120">
    <property type="entry name" value="PA_subtilisin_like"/>
    <property type="match status" value="1"/>
</dbReference>
<dbReference type="PRINTS" id="PR00723">
    <property type="entry name" value="SUBTILISIN"/>
</dbReference>
<dbReference type="Pfam" id="PF02225">
    <property type="entry name" value="PA"/>
    <property type="match status" value="1"/>
</dbReference>
<dbReference type="Gene3D" id="3.50.30.30">
    <property type="match status" value="1"/>
</dbReference>
<feature type="active site" description="Charge relay system" evidence="8 9">
    <location>
        <position position="564"/>
    </location>
</feature>
<dbReference type="GO" id="GO:0005576">
    <property type="term" value="C:extracellular region"/>
    <property type="evidence" value="ECO:0007669"/>
    <property type="project" value="UniProtKB-SubCell"/>
</dbReference>
<dbReference type="InterPro" id="IPR034197">
    <property type="entry name" value="Peptidases_S8_3"/>
</dbReference>
<dbReference type="Proteomes" id="UP000275394">
    <property type="component" value="Unassembled WGS sequence"/>
</dbReference>
<dbReference type="Gene3D" id="2.60.120.380">
    <property type="match status" value="1"/>
</dbReference>
<keyword evidence="4 11" id="KW-0732">Signal</keyword>
<dbReference type="AlphaFoldDB" id="A0A3N2DK19"/>
<feature type="domain" description="PA" evidence="13">
    <location>
        <begin position="408"/>
        <end position="488"/>
    </location>
</feature>
<dbReference type="InterPro" id="IPR036852">
    <property type="entry name" value="Peptidase_S8/S53_dom_sf"/>
</dbReference>
<dbReference type="InterPro" id="IPR010259">
    <property type="entry name" value="S8pro/Inhibitor_I9"/>
</dbReference>
<feature type="active site" description="Charge relay system" evidence="8 9">
    <location>
        <position position="254"/>
    </location>
</feature>
<dbReference type="InterPro" id="IPR023827">
    <property type="entry name" value="Peptidase_S8_Asp-AS"/>
</dbReference>
<gene>
    <name evidence="16" type="ORF">EDC56_2790</name>
</gene>
<keyword evidence="7" id="KW-0325">Glycoprotein</keyword>
<dbReference type="RefSeq" id="WP_123713136.1">
    <property type="nucleotide sequence ID" value="NZ_RKHR01000005.1"/>
</dbReference>
<evidence type="ECO:0000256" key="6">
    <source>
        <dbReference type="ARBA" id="ARBA00022825"/>
    </source>
</evidence>
<dbReference type="GO" id="GO:0006508">
    <property type="term" value="P:proteolysis"/>
    <property type="evidence" value="ECO:0007669"/>
    <property type="project" value="UniProtKB-KW"/>
</dbReference>
<dbReference type="EMBL" id="RKHR01000005">
    <property type="protein sequence ID" value="ROS00154.1"/>
    <property type="molecule type" value="Genomic_DNA"/>
</dbReference>
<dbReference type="Gene3D" id="3.30.70.80">
    <property type="entry name" value="Peptidase S8 propeptide/proteinase inhibitor I9"/>
    <property type="match status" value="1"/>
</dbReference>
<dbReference type="PANTHER" id="PTHR10795">
    <property type="entry name" value="PROPROTEIN CONVERTASE SUBTILISIN/KEXIN"/>
    <property type="match status" value="1"/>
</dbReference>
<dbReference type="InterPro" id="IPR000209">
    <property type="entry name" value="Peptidase_S8/S53_dom"/>
</dbReference>
<comment type="subcellular location">
    <subcellularLocation>
        <location evidence="1">Secreted</location>
    </subcellularLocation>
</comment>
<dbReference type="Pfam" id="PF17766">
    <property type="entry name" value="fn3_6"/>
    <property type="match status" value="1"/>
</dbReference>
<sequence length="994" mass="104460">MTHKITKTLTTFCGLLLATSALAVQSDVAKVTKSPHGSYIVIMKLKPAISYDGNISGYKATKPTANQRFSTKSNAAQSYKNKLRKDHDEVLATYGLKDKKVHDYSNAINGFSARMSYEQAKSIALNKKVAMVLPDTLHQTMTDNSPSFLGLNSRRGPWAKDINGEDVIVGIIDTGIWPEHPSFADDGSYADLGITLDESAYSSCDFGNTVHREDDAPFACNNKLLGARQVLPTYREVLGADAGEFDSARDENGHGSHTASTAAGNADVFATLLGNDLGLVSGVAPRARIIAYKALGTQGGFGSDLAAAIDQAVADGVDVINYSIGSTSYAIGPDDIAFLFAADAGVFIATSNGNSGPAPATTGSPASTPWVTSVGASTQDRTYEGSASSSDGWEFIGASITAGTDELPLVDAADAGSELCLPGELDAAVVANKIVLCKRGDIARLDKSLAVSMAEGAGMILYNANDGQSEVTDTHYVPSVHINNTDGLVIKQYIASDDSPVASIGAGQHAYVEAPSMAGFSSRGPNRLSADIIKPDITAPGVNILAADTPVNRGEQFQMISGTSMSSPHVAGMYALIKQAHPEWTAAMAKSAMMTSAHQDVKKEDGITQADAFDMGAGHAVPARINGLRTSMFNPGLVYDIGYADYLGFLCGANTGLVSDSDCALIEADGIALDPSELNLPSIGIAQLAGSQTIHRTVTRPADTNPNAKKKKKYWVHVDAPEGFKVKVKPKKLKLKAGESATYSITVTNVSATPDVWEHGSLTWSPHKKYSPKKRGLVYSPIAVKGALFSAEESLDVSGESGTSEFDVSFGYTGNYTATTQGLTPAELTSGEVSQDPDQAFNPVDGFSTAHTIAVSDAALLRIALPPEATDADADLDLYLVNPAGEVVASSGNGGTDELVEVVSPVDGDWTLWVHGWAAPIDPTPYTLYSWVIANTSGGSLTIDSAPTSATTGNTETINFSWDNATAGEWHYGLISHENDDGSFGLTRVEADNR</sequence>
<feature type="signal peptide" evidence="11">
    <location>
        <begin position="1"/>
        <end position="23"/>
    </location>
</feature>
<feature type="active site" description="Charge relay system" evidence="8 9">
    <location>
        <position position="173"/>
    </location>
</feature>
<evidence type="ECO:0000256" key="7">
    <source>
        <dbReference type="ARBA" id="ARBA00023180"/>
    </source>
</evidence>
<feature type="domain" description="Subtilisin-like protease fibronectin type-III" evidence="15">
    <location>
        <begin position="677"/>
        <end position="784"/>
    </location>
</feature>
<dbReference type="InterPro" id="IPR003137">
    <property type="entry name" value="PA_domain"/>
</dbReference>
<dbReference type="InterPro" id="IPR045051">
    <property type="entry name" value="SBT"/>
</dbReference>
<dbReference type="GO" id="GO:0004252">
    <property type="term" value="F:serine-type endopeptidase activity"/>
    <property type="evidence" value="ECO:0007669"/>
    <property type="project" value="UniProtKB-UniRule"/>
</dbReference>
<evidence type="ECO:0000259" key="15">
    <source>
        <dbReference type="Pfam" id="PF17766"/>
    </source>
</evidence>
<dbReference type="Gene3D" id="3.40.50.200">
    <property type="entry name" value="Peptidase S8/S53 domain"/>
    <property type="match status" value="1"/>
</dbReference>
<comment type="caution">
    <text evidence="16">The sequence shown here is derived from an EMBL/GenBank/DDBJ whole genome shotgun (WGS) entry which is preliminary data.</text>
</comment>
<evidence type="ECO:0000256" key="4">
    <source>
        <dbReference type="ARBA" id="ARBA00022729"/>
    </source>
</evidence>
<dbReference type="InterPro" id="IPR015500">
    <property type="entry name" value="Peptidase_S8_subtilisin-rel"/>
</dbReference>
<evidence type="ECO:0000256" key="10">
    <source>
        <dbReference type="RuleBase" id="RU003355"/>
    </source>
</evidence>
<dbReference type="SUPFAM" id="SSF52743">
    <property type="entry name" value="Subtilisin-like"/>
    <property type="match status" value="1"/>
</dbReference>
<keyword evidence="5 9" id="KW-0378">Hydrolase</keyword>
<feature type="domain" description="Inhibitor I9" evidence="14">
    <location>
        <begin position="38"/>
        <end position="140"/>
    </location>
</feature>